<proteinExistence type="predicted"/>
<accession>A0A9N7U457</accession>
<reference evidence="1" key="1">
    <citation type="submission" date="2020-03" db="EMBL/GenBank/DDBJ databases">
        <authorList>
            <person name="Weist P."/>
        </authorList>
    </citation>
    <scope>NUCLEOTIDE SEQUENCE</scope>
</reference>
<gene>
    <name evidence="1" type="ORF">PLEPLA_LOCUS11638</name>
</gene>
<name>A0A9N7U457_PLEPL</name>
<comment type="caution">
    <text evidence="1">The sequence shown here is derived from an EMBL/GenBank/DDBJ whole genome shotgun (WGS) entry which is preliminary data.</text>
</comment>
<protein>
    <submittedName>
        <fullName evidence="1">Uncharacterized protein</fullName>
    </submittedName>
</protein>
<organism evidence="1 2">
    <name type="scientific">Pleuronectes platessa</name>
    <name type="common">European plaice</name>
    <dbReference type="NCBI Taxonomy" id="8262"/>
    <lineage>
        <taxon>Eukaryota</taxon>
        <taxon>Metazoa</taxon>
        <taxon>Chordata</taxon>
        <taxon>Craniata</taxon>
        <taxon>Vertebrata</taxon>
        <taxon>Euteleostomi</taxon>
        <taxon>Actinopterygii</taxon>
        <taxon>Neopterygii</taxon>
        <taxon>Teleostei</taxon>
        <taxon>Neoteleostei</taxon>
        <taxon>Acanthomorphata</taxon>
        <taxon>Carangaria</taxon>
        <taxon>Pleuronectiformes</taxon>
        <taxon>Pleuronectoidei</taxon>
        <taxon>Pleuronectidae</taxon>
        <taxon>Pleuronectes</taxon>
    </lineage>
</organism>
<evidence type="ECO:0000313" key="2">
    <source>
        <dbReference type="Proteomes" id="UP001153269"/>
    </source>
</evidence>
<keyword evidence="2" id="KW-1185">Reference proteome</keyword>
<sequence>MKLRGVERAAAEAVDMMPPPQPGYQLHPALCRRSRTGLRLLGRRGDKGSFLTSHGELPGSVLIHLLLVFGVSAAAPSVISALAEVVNSSFEPDGFKPPKGQSVIVTQHDAFSSPPSQ</sequence>
<dbReference type="EMBL" id="CADEAL010000675">
    <property type="protein sequence ID" value="CAB1423717.1"/>
    <property type="molecule type" value="Genomic_DNA"/>
</dbReference>
<dbReference type="Proteomes" id="UP001153269">
    <property type="component" value="Unassembled WGS sequence"/>
</dbReference>
<dbReference type="AlphaFoldDB" id="A0A9N7U457"/>
<evidence type="ECO:0000313" key="1">
    <source>
        <dbReference type="EMBL" id="CAB1423717.1"/>
    </source>
</evidence>